<dbReference type="GO" id="GO:0005576">
    <property type="term" value="C:extracellular region"/>
    <property type="evidence" value="ECO:0007669"/>
    <property type="project" value="TreeGrafter"/>
</dbReference>
<accession>A0A1W6LGI5</accession>
<dbReference type="EMBL" id="CP015118">
    <property type="protein sequence ID" value="ARN23328.1"/>
    <property type="molecule type" value="Genomic_DNA"/>
</dbReference>
<gene>
    <name evidence="4" type="ORF">A4W93_27385</name>
</gene>
<evidence type="ECO:0000313" key="4">
    <source>
        <dbReference type="EMBL" id="ARN23328.1"/>
    </source>
</evidence>
<dbReference type="Proteomes" id="UP000193427">
    <property type="component" value="Chromosome"/>
</dbReference>
<dbReference type="SUPFAM" id="SSF53850">
    <property type="entry name" value="Periplasmic binding protein-like II"/>
    <property type="match status" value="1"/>
</dbReference>
<dbReference type="PROSITE" id="PS51257">
    <property type="entry name" value="PROKAR_LIPOPROTEIN"/>
    <property type="match status" value="1"/>
</dbReference>
<dbReference type="PANTHER" id="PTHR30085:SF2">
    <property type="entry name" value="GLUTAMATE_ASPARTATE IMPORT SOLUTE-BINDING PROTEIN"/>
    <property type="match status" value="1"/>
</dbReference>
<keyword evidence="5" id="KW-1185">Reference proteome</keyword>
<dbReference type="CDD" id="cd13688">
    <property type="entry name" value="PBP2_GltI_DEBP"/>
    <property type="match status" value="1"/>
</dbReference>
<dbReference type="OrthoDB" id="7240770at2"/>
<dbReference type="Pfam" id="PF00497">
    <property type="entry name" value="SBP_bac_3"/>
    <property type="match status" value="1"/>
</dbReference>
<evidence type="ECO:0000256" key="2">
    <source>
        <dbReference type="ARBA" id="ARBA00022448"/>
    </source>
</evidence>
<dbReference type="GO" id="GO:0030288">
    <property type="term" value="C:outer membrane-bounded periplasmic space"/>
    <property type="evidence" value="ECO:0007669"/>
    <property type="project" value="TreeGrafter"/>
</dbReference>
<dbReference type="PANTHER" id="PTHR30085">
    <property type="entry name" value="AMINO ACID ABC TRANSPORTER PERMEASE"/>
    <property type="match status" value="1"/>
</dbReference>
<dbReference type="STRING" id="946333.A4W93_27385"/>
<dbReference type="GO" id="GO:0006865">
    <property type="term" value="P:amino acid transport"/>
    <property type="evidence" value="ECO:0007669"/>
    <property type="project" value="TreeGrafter"/>
</dbReference>
<dbReference type="KEGG" id="rgu:A4W93_27385"/>
<dbReference type="RefSeq" id="WP_085753646.1">
    <property type="nucleotide sequence ID" value="NZ_BSPR01000017.1"/>
</dbReference>
<dbReference type="Gene3D" id="3.40.190.10">
    <property type="entry name" value="Periplasmic binding protein-like II"/>
    <property type="match status" value="2"/>
</dbReference>
<dbReference type="SMART" id="SM00062">
    <property type="entry name" value="PBPb"/>
    <property type="match status" value="1"/>
</dbReference>
<evidence type="ECO:0000313" key="5">
    <source>
        <dbReference type="Proteomes" id="UP000193427"/>
    </source>
</evidence>
<reference evidence="4 5" key="1">
    <citation type="submission" date="2016-04" db="EMBL/GenBank/DDBJ databases">
        <title>Complete genome sequence of natural rubber-degrading, novel Gram-negative bacterium, Rhizobacter gummiphilus strain NS21.</title>
        <authorList>
            <person name="Tabata M."/>
            <person name="Kasai D."/>
            <person name="Fukuda M."/>
        </authorList>
    </citation>
    <scope>NUCLEOTIDE SEQUENCE [LARGE SCALE GENOMIC DNA]</scope>
    <source>
        <strain evidence="4 5">NS21</strain>
    </source>
</reference>
<dbReference type="AlphaFoldDB" id="A0A1W6LGI5"/>
<protein>
    <submittedName>
        <fullName evidence="4">Uncharacterized protein</fullName>
    </submittedName>
</protein>
<dbReference type="InterPro" id="IPR051455">
    <property type="entry name" value="Bact_solute-bind_prot3"/>
</dbReference>
<sequence>MKRLSFVPVATVLAAAAWLAGCATPPASQGGLARIAETKAVTFGYREDARPFSYQGSDGKPDGYSVELCRRVADALKGQLGLTQLDVRWQPVTVATRMQAVTDGRVDIECGSTSRTFGREQQVDFSNPTWVEGASFVALPASGLRLAKDLNGKRVGVVAGTTTEAALKHLATRGITPVFVPVATHTDGIAAVRDGRADAYATDRLILIGETLGGPEGQTLRLGDEYISFETYGLMMRRDPDLRLAVNKALAGVYRSGEVEAVMRGVFGPDVSPTPMLRAAFVLGALPD</sequence>
<evidence type="ECO:0000256" key="3">
    <source>
        <dbReference type="ARBA" id="ARBA00022729"/>
    </source>
</evidence>
<keyword evidence="2" id="KW-0813">Transport</keyword>
<keyword evidence="3" id="KW-0732">Signal</keyword>
<comment type="similarity">
    <text evidence="1">Belongs to the bacterial solute-binding protein 3 family.</text>
</comment>
<proteinExistence type="inferred from homology"/>
<dbReference type="InterPro" id="IPR001638">
    <property type="entry name" value="Solute-binding_3/MltF_N"/>
</dbReference>
<organism evidence="4 5">
    <name type="scientific">Piscinibacter gummiphilus</name>
    <dbReference type="NCBI Taxonomy" id="946333"/>
    <lineage>
        <taxon>Bacteria</taxon>
        <taxon>Pseudomonadati</taxon>
        <taxon>Pseudomonadota</taxon>
        <taxon>Betaproteobacteria</taxon>
        <taxon>Burkholderiales</taxon>
        <taxon>Sphaerotilaceae</taxon>
        <taxon>Piscinibacter</taxon>
    </lineage>
</organism>
<name>A0A1W6LGI5_9BURK</name>
<evidence type="ECO:0000256" key="1">
    <source>
        <dbReference type="ARBA" id="ARBA00010333"/>
    </source>
</evidence>